<evidence type="ECO:0000313" key="14">
    <source>
        <dbReference type="Proteomes" id="UP000768180"/>
    </source>
</evidence>
<evidence type="ECO:0000313" key="7">
    <source>
        <dbReference type="EMBL" id="CUN89488.1"/>
    </source>
</evidence>
<evidence type="ECO:0000256" key="1">
    <source>
        <dbReference type="ARBA" id="ARBA00000085"/>
    </source>
</evidence>
<keyword evidence="5" id="KW-0902">Two-component regulatory system</keyword>
<dbReference type="EMBL" id="JAFHBD010000015">
    <property type="protein sequence ID" value="MBN2952934.1"/>
    <property type="molecule type" value="Genomic_DNA"/>
</dbReference>
<dbReference type="SUPFAM" id="SSF55874">
    <property type="entry name" value="ATPase domain of HSP90 chaperone/DNA topoisomerase II/histidine kinase"/>
    <property type="match status" value="1"/>
</dbReference>
<dbReference type="Proteomes" id="UP000768180">
    <property type="component" value="Unassembled WGS sequence"/>
</dbReference>
<reference evidence="11 14" key="2">
    <citation type="journal article" date="2020" name="Cell Host Microbe">
        <title>Functional and Genomic Variation between Human-Derived Isolates of Lachnospiraceae Reveals Inter- and Intra-Species Diversity.</title>
        <authorList>
            <person name="Sorbara M.T."/>
            <person name="Littmann E.R."/>
            <person name="Fontana E."/>
            <person name="Moody T.U."/>
            <person name="Kohout C.E."/>
            <person name="Gjonbalaj M."/>
            <person name="Eaton V."/>
            <person name="Seok R."/>
            <person name="Leiner I.M."/>
            <person name="Pamer E.G."/>
        </authorList>
    </citation>
    <scope>NUCLEOTIDE SEQUENCE [LARGE SCALE GENOMIC DNA]</scope>
    <source>
        <strain evidence="11 14">MSK.14.54</strain>
    </source>
</reference>
<dbReference type="RefSeq" id="WP_055219129.1">
    <property type="nucleotide sequence ID" value="NZ_CABJFB010000018.1"/>
</dbReference>
<gene>
    <name evidence="7" type="primary">kinA</name>
    <name evidence="7" type="ORF">ERS852406_00859</name>
    <name evidence="8" type="ORF">ERS852498_00692</name>
    <name evidence="11" type="ORF">G5B05_06155</name>
    <name evidence="9" type="ORF">JTJ23_04905</name>
    <name evidence="10" type="ORF">L0N21_11080</name>
</gene>
<dbReference type="CDD" id="cd00075">
    <property type="entry name" value="HATPase"/>
    <property type="match status" value="1"/>
</dbReference>
<reference evidence="12 13" key="1">
    <citation type="submission" date="2015-09" db="EMBL/GenBank/DDBJ databases">
        <authorList>
            <consortium name="Pathogen Informatics"/>
        </authorList>
    </citation>
    <scope>NUCLEOTIDE SEQUENCE [LARGE SCALE GENOMIC DNA]</scope>
    <source>
        <strain evidence="7 12">2789STDY5608849</strain>
        <strain evidence="8 13">2789STDY5834885</strain>
    </source>
</reference>
<dbReference type="EMBL" id="JAAITQ010000008">
    <property type="protein sequence ID" value="NSE15998.1"/>
    <property type="molecule type" value="Genomic_DNA"/>
</dbReference>
<evidence type="ECO:0000259" key="6">
    <source>
        <dbReference type="PROSITE" id="PS50109"/>
    </source>
</evidence>
<dbReference type="Proteomes" id="UP000095706">
    <property type="component" value="Unassembled WGS sequence"/>
</dbReference>
<dbReference type="STRING" id="1150298.ERS852406_00859"/>
<evidence type="ECO:0000313" key="9">
    <source>
        <dbReference type="EMBL" id="MBN2952934.1"/>
    </source>
</evidence>
<reference evidence="11" key="3">
    <citation type="submission" date="2020-02" db="EMBL/GenBank/DDBJ databases">
        <authorList>
            <person name="Littmann E."/>
            <person name="Sorbara M."/>
        </authorList>
    </citation>
    <scope>NUCLEOTIDE SEQUENCE</scope>
    <source>
        <strain evidence="11">MSK.14.54</strain>
    </source>
</reference>
<dbReference type="InterPro" id="IPR003661">
    <property type="entry name" value="HisK_dim/P_dom"/>
</dbReference>
<evidence type="ECO:0000256" key="4">
    <source>
        <dbReference type="ARBA" id="ARBA00022777"/>
    </source>
</evidence>
<dbReference type="PANTHER" id="PTHR43547:SF2">
    <property type="entry name" value="HYBRID SIGNAL TRANSDUCTION HISTIDINE KINASE C"/>
    <property type="match status" value="1"/>
</dbReference>
<accession>A0A174APS6</accession>
<organism evidence="7 12">
    <name type="scientific">Fusicatenibacter saccharivorans</name>
    <dbReference type="NCBI Taxonomy" id="1150298"/>
    <lineage>
        <taxon>Bacteria</taxon>
        <taxon>Bacillati</taxon>
        <taxon>Bacillota</taxon>
        <taxon>Clostridia</taxon>
        <taxon>Lachnospirales</taxon>
        <taxon>Lachnospiraceae</taxon>
        <taxon>Fusicatenibacter</taxon>
    </lineage>
</organism>
<dbReference type="Pfam" id="PF02518">
    <property type="entry name" value="HATPase_c"/>
    <property type="match status" value="1"/>
</dbReference>
<dbReference type="SUPFAM" id="SSF47384">
    <property type="entry name" value="Homodimeric domain of signal transducing histidine kinase"/>
    <property type="match status" value="1"/>
</dbReference>
<dbReference type="InterPro" id="IPR004358">
    <property type="entry name" value="Sig_transdc_His_kin-like_C"/>
</dbReference>
<evidence type="ECO:0000313" key="13">
    <source>
        <dbReference type="Proteomes" id="UP000095709"/>
    </source>
</evidence>
<dbReference type="EC" id="2.7.13.3" evidence="2"/>
<dbReference type="EMBL" id="CZAL01000003">
    <property type="protein sequence ID" value="CUO87402.1"/>
    <property type="molecule type" value="Genomic_DNA"/>
</dbReference>
<protein>
    <recommendedName>
        <fullName evidence="2">histidine kinase</fullName>
        <ecNumber evidence="2">2.7.13.3</ecNumber>
    </recommendedName>
</protein>
<evidence type="ECO:0000313" key="12">
    <source>
        <dbReference type="Proteomes" id="UP000095706"/>
    </source>
</evidence>
<proteinExistence type="predicted"/>
<keyword evidence="3" id="KW-0597">Phosphoprotein</keyword>
<dbReference type="GO" id="GO:0000155">
    <property type="term" value="F:phosphorelay sensor kinase activity"/>
    <property type="evidence" value="ECO:0007669"/>
    <property type="project" value="InterPro"/>
</dbReference>
<dbReference type="Proteomes" id="UP001199915">
    <property type="component" value="Unassembled WGS sequence"/>
</dbReference>
<dbReference type="PRINTS" id="PR00344">
    <property type="entry name" value="BCTRLSENSOR"/>
</dbReference>
<dbReference type="Proteomes" id="UP000095709">
    <property type="component" value="Unassembled WGS sequence"/>
</dbReference>
<dbReference type="Proteomes" id="UP000737612">
    <property type="component" value="Unassembled WGS sequence"/>
</dbReference>
<sequence>MSKEPTTNSQGLSEECHAMISRISHEVRNPVAVIHSFHQLLLLAHPELSNDLYFQKIQENMAFLNSLLDELSCYNHSYRAVRAYVNPYLLLQNLCADTGVLLEKQQVSIELVKESAIPRFALDTTQFRQLFLNLIRNAAEAMPSGGTIKISLCFDGDFLTIRVQDTGCGIPAEDLPTLFDLFVTHKKNGTGLGLAICKEIVTAHDGTISVSSVPGEGSTFTVVFPFS</sequence>
<feature type="domain" description="Histidine kinase" evidence="6">
    <location>
        <begin position="22"/>
        <end position="227"/>
    </location>
</feature>
<evidence type="ECO:0000313" key="11">
    <source>
        <dbReference type="EMBL" id="NSE15998.1"/>
    </source>
</evidence>
<reference evidence="9" key="4">
    <citation type="submission" date="2021-02" db="EMBL/GenBank/DDBJ databases">
        <title>Metagenome-assembled genomes from human diarrheal sample B26.</title>
        <authorList>
            <person name="Ateba T.P."/>
            <person name="Alayande K.A."/>
            <person name="Mwanza M."/>
        </authorList>
    </citation>
    <scope>NUCLEOTIDE SEQUENCE</scope>
    <source>
        <strain evidence="9">06WH</strain>
    </source>
</reference>
<dbReference type="EMBL" id="JAKNFS010000014">
    <property type="protein sequence ID" value="MCG4766046.1"/>
    <property type="molecule type" value="Genomic_DNA"/>
</dbReference>
<dbReference type="EMBL" id="CYYV01000004">
    <property type="protein sequence ID" value="CUN89488.1"/>
    <property type="molecule type" value="Genomic_DNA"/>
</dbReference>
<evidence type="ECO:0000256" key="2">
    <source>
        <dbReference type="ARBA" id="ARBA00012438"/>
    </source>
</evidence>
<dbReference type="SMART" id="SM00387">
    <property type="entry name" value="HATPase_c"/>
    <property type="match status" value="1"/>
</dbReference>
<dbReference type="Gene3D" id="3.30.565.10">
    <property type="entry name" value="Histidine kinase-like ATPase, C-terminal domain"/>
    <property type="match status" value="1"/>
</dbReference>
<keyword evidence="14" id="KW-1185">Reference proteome</keyword>
<dbReference type="Gene3D" id="1.10.287.130">
    <property type="match status" value="1"/>
</dbReference>
<evidence type="ECO:0000313" key="8">
    <source>
        <dbReference type="EMBL" id="CUO87402.1"/>
    </source>
</evidence>
<keyword evidence="7" id="KW-0808">Transferase</keyword>
<dbReference type="InterPro" id="IPR036890">
    <property type="entry name" value="HATPase_C_sf"/>
</dbReference>
<evidence type="ECO:0000313" key="10">
    <source>
        <dbReference type="EMBL" id="MCG4766046.1"/>
    </source>
</evidence>
<dbReference type="InterPro" id="IPR003594">
    <property type="entry name" value="HATPase_dom"/>
</dbReference>
<dbReference type="AlphaFoldDB" id="A0A174APS6"/>
<evidence type="ECO:0000256" key="3">
    <source>
        <dbReference type="ARBA" id="ARBA00022553"/>
    </source>
</evidence>
<name>A0A174APS6_9FIRM</name>
<dbReference type="GeneID" id="79857152"/>
<dbReference type="InterPro" id="IPR005467">
    <property type="entry name" value="His_kinase_dom"/>
</dbReference>
<keyword evidence="4 7" id="KW-0418">Kinase</keyword>
<dbReference type="PROSITE" id="PS50109">
    <property type="entry name" value="HIS_KIN"/>
    <property type="match status" value="1"/>
</dbReference>
<evidence type="ECO:0000256" key="5">
    <source>
        <dbReference type="ARBA" id="ARBA00023012"/>
    </source>
</evidence>
<reference evidence="10" key="5">
    <citation type="submission" date="2022-01" db="EMBL/GenBank/DDBJ databases">
        <title>Collection of gut derived symbiotic bacterial strains cultured from healthy donors.</title>
        <authorList>
            <person name="Lin H."/>
            <person name="Kohout C."/>
            <person name="Waligurski E."/>
            <person name="Pamer E.G."/>
        </authorList>
    </citation>
    <scope>NUCLEOTIDE SEQUENCE</scope>
    <source>
        <strain evidence="10">DFI.5.49</strain>
    </source>
</reference>
<dbReference type="PANTHER" id="PTHR43547">
    <property type="entry name" value="TWO-COMPONENT HISTIDINE KINASE"/>
    <property type="match status" value="1"/>
</dbReference>
<dbReference type="CDD" id="cd00082">
    <property type="entry name" value="HisKA"/>
    <property type="match status" value="1"/>
</dbReference>
<dbReference type="InterPro" id="IPR036097">
    <property type="entry name" value="HisK_dim/P_sf"/>
</dbReference>
<comment type="catalytic activity">
    <reaction evidence="1">
        <text>ATP + protein L-histidine = ADP + protein N-phospho-L-histidine.</text>
        <dbReference type="EC" id="2.7.13.3"/>
    </reaction>
</comment>